<organism evidence="3">
    <name type="scientific">Oryza glumipatula</name>
    <dbReference type="NCBI Taxonomy" id="40148"/>
    <lineage>
        <taxon>Eukaryota</taxon>
        <taxon>Viridiplantae</taxon>
        <taxon>Streptophyta</taxon>
        <taxon>Embryophyta</taxon>
        <taxon>Tracheophyta</taxon>
        <taxon>Spermatophyta</taxon>
        <taxon>Magnoliopsida</taxon>
        <taxon>Liliopsida</taxon>
        <taxon>Poales</taxon>
        <taxon>Poaceae</taxon>
        <taxon>BOP clade</taxon>
        <taxon>Oryzoideae</taxon>
        <taxon>Oryzeae</taxon>
        <taxon>Oryzinae</taxon>
        <taxon>Oryza</taxon>
    </lineage>
</organism>
<feature type="region of interest" description="Disordered" evidence="2">
    <location>
        <begin position="1"/>
        <end position="28"/>
    </location>
</feature>
<evidence type="ECO:0000313" key="3">
    <source>
        <dbReference type="EnsemblPlants" id="OGLUM03G07410.3"/>
    </source>
</evidence>
<keyword evidence="4" id="KW-1185">Reference proteome</keyword>
<dbReference type="PANTHER" id="PTHR36765">
    <property type="entry name" value="EXPRESSED PROTEIN"/>
    <property type="match status" value="1"/>
</dbReference>
<evidence type="ECO:0000256" key="1">
    <source>
        <dbReference type="SAM" id="Coils"/>
    </source>
</evidence>
<reference evidence="3" key="1">
    <citation type="submission" date="2015-04" db="UniProtKB">
        <authorList>
            <consortium name="EnsemblPlants"/>
        </authorList>
    </citation>
    <scope>IDENTIFICATION</scope>
</reference>
<dbReference type="EnsemblPlants" id="OGLUM03G07410.3">
    <property type="protein sequence ID" value="OGLUM03G07410.3"/>
    <property type="gene ID" value="OGLUM03G07410"/>
</dbReference>
<accession>A0A0D9Z3I2</accession>
<feature type="coiled-coil region" evidence="1">
    <location>
        <begin position="178"/>
        <end position="212"/>
    </location>
</feature>
<dbReference type="Gramene" id="OGLUM03G07410.3">
    <property type="protein sequence ID" value="OGLUM03G07410.3"/>
    <property type="gene ID" value="OGLUM03G07410"/>
</dbReference>
<proteinExistence type="predicted"/>
<feature type="region of interest" description="Disordered" evidence="2">
    <location>
        <begin position="49"/>
        <end position="78"/>
    </location>
</feature>
<protein>
    <submittedName>
        <fullName evidence="3">Uncharacterized protein</fullName>
    </submittedName>
</protein>
<dbReference type="Proteomes" id="UP000026961">
    <property type="component" value="Chromosome 3"/>
</dbReference>
<keyword evidence="1" id="KW-0175">Coiled coil</keyword>
<reference evidence="3" key="2">
    <citation type="submission" date="2018-05" db="EMBL/GenBank/DDBJ databases">
        <title>OgluRS3 (Oryza glumaepatula Reference Sequence Version 3).</title>
        <authorList>
            <person name="Zhang J."/>
            <person name="Kudrna D."/>
            <person name="Lee S."/>
            <person name="Talag J."/>
            <person name="Welchert J."/>
            <person name="Wing R.A."/>
        </authorList>
    </citation>
    <scope>NUCLEOTIDE SEQUENCE [LARGE SCALE GENOMIC DNA]</scope>
</reference>
<dbReference type="AlphaFoldDB" id="A0A0D9Z3I2"/>
<feature type="compositionally biased region" description="Low complexity" evidence="2">
    <location>
        <begin position="9"/>
        <end position="21"/>
    </location>
</feature>
<name>A0A0D9Z3I2_9ORYZ</name>
<evidence type="ECO:0000313" key="4">
    <source>
        <dbReference type="Proteomes" id="UP000026961"/>
    </source>
</evidence>
<dbReference type="PANTHER" id="PTHR36765:SF1">
    <property type="entry name" value="EXPRESSED PROTEIN"/>
    <property type="match status" value="1"/>
</dbReference>
<evidence type="ECO:0000256" key="2">
    <source>
        <dbReference type="SAM" id="MobiDB-lite"/>
    </source>
</evidence>
<sequence>MGGGGGGRPTASGASSSSSSSSDDDGDAAWKAAIESIAAVGFGLPLSNGAAKATSGGGGEASHGVEQQPPQEGKAQAPGLKLYQIKVRNMLDNMLEKNLEIVKTTCSNLADPMETDGGIKLFKKAPPGIRMDAMDKYHVQLKRPRILPGTDIDEKSKKFRHMLKSVAVDGNDILVSAKKSSERSLARLEAREAAAKAAAKREEERVRELKKTRGEKWLPSIARQMKNRKKVASCHQQ</sequence>